<dbReference type="OrthoDB" id="5949570at2759"/>
<dbReference type="KEGG" id="fas:105270622"/>
<proteinExistence type="predicted"/>
<dbReference type="InterPro" id="IPR039150">
    <property type="entry name" value="TEFM"/>
</dbReference>
<protein>
    <recommendedName>
        <fullName evidence="3">Transcription elongation factor, mitochondrial</fullName>
    </recommendedName>
</protein>
<dbReference type="AlphaFoldDB" id="A0A9R1U7D5"/>
<evidence type="ECO:0008006" key="3">
    <source>
        <dbReference type="Google" id="ProtNLM"/>
    </source>
</evidence>
<dbReference type="GeneID" id="105270622"/>
<evidence type="ECO:0000313" key="1">
    <source>
        <dbReference type="Proteomes" id="UP000694866"/>
    </source>
</evidence>
<dbReference type="GO" id="GO:0042645">
    <property type="term" value="C:mitochondrial nucleoid"/>
    <property type="evidence" value="ECO:0007669"/>
    <property type="project" value="TreeGrafter"/>
</dbReference>
<evidence type="ECO:0000313" key="2">
    <source>
        <dbReference type="RefSeq" id="XP_011309987.1"/>
    </source>
</evidence>
<organism evidence="1 2">
    <name type="scientific">Fopius arisanus</name>
    <dbReference type="NCBI Taxonomy" id="64838"/>
    <lineage>
        <taxon>Eukaryota</taxon>
        <taxon>Metazoa</taxon>
        <taxon>Ecdysozoa</taxon>
        <taxon>Arthropoda</taxon>
        <taxon>Hexapoda</taxon>
        <taxon>Insecta</taxon>
        <taxon>Pterygota</taxon>
        <taxon>Neoptera</taxon>
        <taxon>Endopterygota</taxon>
        <taxon>Hymenoptera</taxon>
        <taxon>Apocrita</taxon>
        <taxon>Ichneumonoidea</taxon>
        <taxon>Braconidae</taxon>
        <taxon>Opiinae</taxon>
        <taxon>Fopius</taxon>
    </lineage>
</organism>
<dbReference type="RefSeq" id="XP_011309987.1">
    <property type="nucleotide sequence ID" value="XM_011311685.1"/>
</dbReference>
<dbReference type="GO" id="GO:0030337">
    <property type="term" value="F:DNA polymerase processivity factor activity"/>
    <property type="evidence" value="ECO:0007669"/>
    <property type="project" value="TreeGrafter"/>
</dbReference>
<sequence>MWLTKNVLFKGVVNGCIINKLRFCPVRRYSPHRPSSTFSEEEETVIIDTINKCEAGDFARFDIKEGQLRRLLAQRNKNGGFRDFNDILMTQDIPSLVKFCKSILRGGKVIRNSKSNTPKSIVIPPIADANRSVIKTVLGLHVWSDSVSWALLEPEGQITQWDHEKFDNLYKINVVSLVDLIADLTLRLPCADACVMEADRYTSLAKLKPTVYHMHLLRQQIIAMIMSGIRMKKSIAGKSLSTTFYLMQARSPAKIFNLNLGNETVSAGSLIQKIIKDHQVMYLPHLPPVVINPGIVERYNSYDAALREQMHSVLLLTLAFYNQIYVKSNIKDELTSTELVI</sequence>
<dbReference type="GO" id="GO:0006392">
    <property type="term" value="P:transcription elongation by mitochondrial RNA polymerase"/>
    <property type="evidence" value="ECO:0007669"/>
    <property type="project" value="InterPro"/>
</dbReference>
<dbReference type="PANTHER" id="PTHR21053">
    <property type="entry name" value="TRANSCRIPTION ELONGATION FACTOR, MITOCHONDRIAL"/>
    <property type="match status" value="1"/>
</dbReference>
<gene>
    <name evidence="2" type="primary">LOC105270622</name>
</gene>
<keyword evidence="1" id="KW-1185">Reference proteome</keyword>
<name>A0A9R1U7D5_9HYME</name>
<accession>A0A9R1U7D5</accession>
<reference evidence="2" key="1">
    <citation type="submission" date="2025-08" db="UniProtKB">
        <authorList>
            <consortium name="RefSeq"/>
        </authorList>
    </citation>
    <scope>IDENTIFICATION</scope>
    <source>
        <strain evidence="2">USDA-PBARC FA_bdor</strain>
        <tissue evidence="2">Whole organism</tissue>
    </source>
</reference>
<dbReference type="Proteomes" id="UP000694866">
    <property type="component" value="Unplaced"/>
</dbReference>
<dbReference type="PANTHER" id="PTHR21053:SF2">
    <property type="entry name" value="TRANSCRIPTION ELONGATION FACTOR, MITOCHONDRIAL"/>
    <property type="match status" value="1"/>
</dbReference>